<sequence length="88" mass="9785">MNAMVSDYFTMEQYQILFHNLTELCMSATNASEVMNQFVPTLMNVLTTKQKGEVAAKGLLVSSKVQGGLTTLLNNLSDVLYYNDVENV</sequence>
<dbReference type="WBParaSite" id="PSU_v2.g20514.t1">
    <property type="protein sequence ID" value="PSU_v2.g20514.t1"/>
    <property type="gene ID" value="PSU_v2.g20514"/>
</dbReference>
<evidence type="ECO:0000313" key="2">
    <source>
        <dbReference type="WBParaSite" id="PSU_v2.g20514.t1"/>
    </source>
</evidence>
<reference evidence="2" key="1">
    <citation type="submission" date="2022-11" db="UniProtKB">
        <authorList>
            <consortium name="WormBaseParasite"/>
        </authorList>
    </citation>
    <scope>IDENTIFICATION</scope>
</reference>
<protein>
    <submittedName>
        <fullName evidence="2">Uncharacterized protein</fullName>
    </submittedName>
</protein>
<dbReference type="AlphaFoldDB" id="A0A914YSV5"/>
<proteinExistence type="predicted"/>
<organism evidence="1 2">
    <name type="scientific">Panagrolaimus superbus</name>
    <dbReference type="NCBI Taxonomy" id="310955"/>
    <lineage>
        <taxon>Eukaryota</taxon>
        <taxon>Metazoa</taxon>
        <taxon>Ecdysozoa</taxon>
        <taxon>Nematoda</taxon>
        <taxon>Chromadorea</taxon>
        <taxon>Rhabditida</taxon>
        <taxon>Tylenchina</taxon>
        <taxon>Panagrolaimomorpha</taxon>
        <taxon>Panagrolaimoidea</taxon>
        <taxon>Panagrolaimidae</taxon>
        <taxon>Panagrolaimus</taxon>
    </lineage>
</organism>
<accession>A0A914YSV5</accession>
<evidence type="ECO:0000313" key="1">
    <source>
        <dbReference type="Proteomes" id="UP000887577"/>
    </source>
</evidence>
<keyword evidence="1" id="KW-1185">Reference proteome</keyword>
<dbReference type="Proteomes" id="UP000887577">
    <property type="component" value="Unplaced"/>
</dbReference>
<name>A0A914YSV5_9BILA</name>